<evidence type="ECO:0000256" key="1">
    <source>
        <dbReference type="ARBA" id="ARBA00006484"/>
    </source>
</evidence>
<keyword evidence="2" id="KW-0560">Oxidoreductase</keyword>
<dbReference type="InterPro" id="IPR002347">
    <property type="entry name" value="SDR_fam"/>
</dbReference>
<dbReference type="InterPro" id="IPR036291">
    <property type="entry name" value="NAD(P)-bd_dom_sf"/>
</dbReference>
<evidence type="ECO:0000256" key="2">
    <source>
        <dbReference type="ARBA" id="ARBA00023002"/>
    </source>
</evidence>
<evidence type="ECO:0000313" key="5">
    <source>
        <dbReference type="Proteomes" id="UP001595814"/>
    </source>
</evidence>
<comment type="caution">
    <text evidence="4">The sequence shown here is derived from an EMBL/GenBank/DDBJ whole genome shotgun (WGS) entry which is preliminary data.</text>
</comment>
<keyword evidence="5" id="KW-1185">Reference proteome</keyword>
<comment type="similarity">
    <text evidence="1 3">Belongs to the short-chain dehydrogenases/reductases (SDR) family.</text>
</comment>
<evidence type="ECO:0000256" key="3">
    <source>
        <dbReference type="RuleBase" id="RU000363"/>
    </source>
</evidence>
<dbReference type="InterPro" id="IPR020904">
    <property type="entry name" value="Sc_DH/Rdtase_CS"/>
</dbReference>
<reference evidence="5" key="1">
    <citation type="journal article" date="2019" name="Int. J. Syst. Evol. Microbiol.">
        <title>The Global Catalogue of Microorganisms (GCM) 10K type strain sequencing project: providing services to taxonomists for standard genome sequencing and annotation.</title>
        <authorList>
            <consortium name="The Broad Institute Genomics Platform"/>
            <consortium name="The Broad Institute Genome Sequencing Center for Infectious Disease"/>
            <person name="Wu L."/>
            <person name="Ma J."/>
        </authorList>
    </citation>
    <scope>NUCLEOTIDE SEQUENCE [LARGE SCALE GENOMIC DNA]</scope>
    <source>
        <strain evidence="5">CECT 7477</strain>
    </source>
</reference>
<dbReference type="PRINTS" id="PR00081">
    <property type="entry name" value="GDHRDH"/>
</dbReference>
<dbReference type="PANTHER" id="PTHR42760">
    <property type="entry name" value="SHORT-CHAIN DEHYDROGENASES/REDUCTASES FAMILY MEMBER"/>
    <property type="match status" value="1"/>
</dbReference>
<evidence type="ECO:0000313" key="4">
    <source>
        <dbReference type="EMBL" id="MFC4096596.1"/>
    </source>
</evidence>
<dbReference type="RefSeq" id="WP_192463401.1">
    <property type="nucleotide sequence ID" value="NZ_JACYFJ010000008.1"/>
</dbReference>
<protein>
    <submittedName>
        <fullName evidence="4">3-ketoacyl-ACP reductase</fullName>
    </submittedName>
</protein>
<accession>A0ABV8JR55</accession>
<dbReference type="Gene3D" id="3.40.50.720">
    <property type="entry name" value="NAD(P)-binding Rossmann-like Domain"/>
    <property type="match status" value="1"/>
</dbReference>
<dbReference type="SUPFAM" id="SSF51735">
    <property type="entry name" value="NAD(P)-binding Rossmann-fold domains"/>
    <property type="match status" value="1"/>
</dbReference>
<proteinExistence type="inferred from homology"/>
<sequence length="256" mass="27953">MSRNVLITGGSRGIGLAIAKELAKNGYHLAINGVRDEHSVIEVLEDLKQYGSKIIYCQGDISSNEDRIKILQQIKKGLGVLHVLINNAGVAPRERKDILDMSADSYDRVMDINLKGPFFLTQEVAKQMLQRKNERSDFKGCIVNVSSVSAHTASVFRGEYCISKAGMSMMTKLFAVRLGKEGIPVYEVQPGVIETDMTAAVLEKYQKMVHEGFTLVPRLGQPGDVAIAVKALVEGNIPYATGETIKIDGGMSIPTL</sequence>
<gene>
    <name evidence="4" type="ORF">ACFOUT_11980</name>
</gene>
<dbReference type="Pfam" id="PF00106">
    <property type="entry name" value="adh_short"/>
    <property type="match status" value="1"/>
</dbReference>
<name>A0ABV8JR55_9FLAO</name>
<dbReference type="PANTHER" id="PTHR42760:SF133">
    <property type="entry name" value="3-OXOACYL-[ACYL-CARRIER-PROTEIN] REDUCTASE"/>
    <property type="match status" value="1"/>
</dbReference>
<dbReference type="PRINTS" id="PR00080">
    <property type="entry name" value="SDRFAMILY"/>
</dbReference>
<dbReference type="PROSITE" id="PS00061">
    <property type="entry name" value="ADH_SHORT"/>
    <property type="match status" value="1"/>
</dbReference>
<organism evidence="4 5">
    <name type="scientific">Euzebyella saccharophila</name>
    <dbReference type="NCBI Taxonomy" id="679664"/>
    <lineage>
        <taxon>Bacteria</taxon>
        <taxon>Pseudomonadati</taxon>
        <taxon>Bacteroidota</taxon>
        <taxon>Flavobacteriia</taxon>
        <taxon>Flavobacteriales</taxon>
        <taxon>Flavobacteriaceae</taxon>
        <taxon>Euzebyella</taxon>
    </lineage>
</organism>
<dbReference type="Proteomes" id="UP001595814">
    <property type="component" value="Unassembled WGS sequence"/>
</dbReference>
<dbReference type="NCBIfam" id="NF009386">
    <property type="entry name" value="PRK12745.1"/>
    <property type="match status" value="1"/>
</dbReference>
<dbReference type="EMBL" id="JBHSAW010000008">
    <property type="protein sequence ID" value="MFC4096596.1"/>
    <property type="molecule type" value="Genomic_DNA"/>
</dbReference>